<evidence type="ECO:0000313" key="4">
    <source>
        <dbReference type="EMBL" id="PSJ38559.1"/>
    </source>
</evidence>
<keyword evidence="5" id="KW-1185">Reference proteome</keyword>
<dbReference type="InterPro" id="IPR050469">
    <property type="entry name" value="Diguanylate_Cyclase"/>
</dbReference>
<dbReference type="GO" id="GO:1902201">
    <property type="term" value="P:negative regulation of bacterial-type flagellum-dependent cell motility"/>
    <property type="evidence" value="ECO:0007669"/>
    <property type="project" value="TreeGrafter"/>
</dbReference>
<dbReference type="FunFam" id="3.30.70.270:FF:000001">
    <property type="entry name" value="Diguanylate cyclase domain protein"/>
    <property type="match status" value="1"/>
</dbReference>
<dbReference type="PANTHER" id="PTHR45138:SF9">
    <property type="entry name" value="DIGUANYLATE CYCLASE DGCM-RELATED"/>
    <property type="match status" value="1"/>
</dbReference>
<comment type="catalytic activity">
    <reaction evidence="2">
        <text>2 GTP = 3',3'-c-di-GMP + 2 diphosphate</text>
        <dbReference type="Rhea" id="RHEA:24898"/>
        <dbReference type="ChEBI" id="CHEBI:33019"/>
        <dbReference type="ChEBI" id="CHEBI:37565"/>
        <dbReference type="ChEBI" id="CHEBI:58805"/>
        <dbReference type="EC" id="2.7.7.65"/>
    </reaction>
</comment>
<evidence type="ECO:0000313" key="5">
    <source>
        <dbReference type="Proteomes" id="UP000241167"/>
    </source>
</evidence>
<accession>A0A2P7QKQ2</accession>
<dbReference type="Gene3D" id="3.30.450.20">
    <property type="entry name" value="PAS domain"/>
    <property type="match status" value="1"/>
</dbReference>
<protein>
    <recommendedName>
        <fullName evidence="1">diguanylate cyclase</fullName>
        <ecNumber evidence="1">2.7.7.65</ecNumber>
    </recommendedName>
</protein>
<proteinExistence type="predicted"/>
<evidence type="ECO:0000259" key="3">
    <source>
        <dbReference type="PROSITE" id="PS50887"/>
    </source>
</evidence>
<dbReference type="PANTHER" id="PTHR45138">
    <property type="entry name" value="REGULATORY COMPONENTS OF SENSORY TRANSDUCTION SYSTEM"/>
    <property type="match status" value="1"/>
</dbReference>
<dbReference type="GO" id="GO:0005886">
    <property type="term" value="C:plasma membrane"/>
    <property type="evidence" value="ECO:0007669"/>
    <property type="project" value="TreeGrafter"/>
</dbReference>
<dbReference type="SMART" id="SM00267">
    <property type="entry name" value="GGDEF"/>
    <property type="match status" value="1"/>
</dbReference>
<dbReference type="PROSITE" id="PS50887">
    <property type="entry name" value="GGDEF"/>
    <property type="match status" value="1"/>
</dbReference>
<evidence type="ECO:0000256" key="2">
    <source>
        <dbReference type="ARBA" id="ARBA00034247"/>
    </source>
</evidence>
<sequence>MPAICRTSRRPKRSRGSCMSSLLSHRASAPSQSAVAIGAALELIEPSIPYGFCALVRPVGGDHGCIEDAPQRADLIGQEIRLPHGLLGDGAAGLDATALRVPLAWTVACGGRPDWFFAAPVPHCRLHLIAVGIGPHHLSVERLSSVANLLGRLVQAGEATKLTRDASERLQALVRHVPVPVLFVDAMGAHEVQMNDEAAVLLGLAEGMRQPQAVAGALARLINAKGRHSLHRALTEDPHASLQFEIQQAGRDFRTDSRWIDDESLCGRLWMFTDITREKALQRQLADLAAHDPLTGILNRGSFDLRLREEIERAGRHRTPLGLLLFDLDHFKAVNDGWGHPAGDKVLKAAAAAAGAVLRGSDVFARIGGEEFAVILPETSAQGMLGVAERIRVAVAALEVPHGDALLRVTCSIGAAVHDAARNMPEALVARADEALYAAKRGGRNRVVATGELATGT</sequence>
<dbReference type="InterPro" id="IPR029787">
    <property type="entry name" value="Nucleotide_cyclase"/>
</dbReference>
<dbReference type="GO" id="GO:0052621">
    <property type="term" value="F:diguanylate cyclase activity"/>
    <property type="evidence" value="ECO:0007669"/>
    <property type="project" value="UniProtKB-EC"/>
</dbReference>
<dbReference type="CDD" id="cd01949">
    <property type="entry name" value="GGDEF"/>
    <property type="match status" value="1"/>
</dbReference>
<dbReference type="NCBIfam" id="TIGR00254">
    <property type="entry name" value="GGDEF"/>
    <property type="match status" value="1"/>
</dbReference>
<dbReference type="GO" id="GO:0043709">
    <property type="term" value="P:cell adhesion involved in single-species biofilm formation"/>
    <property type="evidence" value="ECO:0007669"/>
    <property type="project" value="TreeGrafter"/>
</dbReference>
<name>A0A2P7QKQ2_9SPHN</name>
<dbReference type="EMBL" id="PXYI01000006">
    <property type="protein sequence ID" value="PSJ38559.1"/>
    <property type="molecule type" value="Genomic_DNA"/>
</dbReference>
<comment type="caution">
    <text evidence="4">The sequence shown here is derived from an EMBL/GenBank/DDBJ whole genome shotgun (WGS) entry which is preliminary data.</text>
</comment>
<reference evidence="4 5" key="1">
    <citation type="submission" date="2018-03" db="EMBL/GenBank/DDBJ databases">
        <title>The draft genome of Sphingosinicella sp. GL-C-18.</title>
        <authorList>
            <person name="Liu L."/>
            <person name="Li L."/>
            <person name="Liang L."/>
            <person name="Zhang X."/>
            <person name="Wang T."/>
        </authorList>
    </citation>
    <scope>NUCLEOTIDE SEQUENCE [LARGE SCALE GENOMIC DNA]</scope>
    <source>
        <strain evidence="4 5">GL-C-18</strain>
    </source>
</reference>
<evidence type="ECO:0000256" key="1">
    <source>
        <dbReference type="ARBA" id="ARBA00012528"/>
    </source>
</evidence>
<dbReference type="InterPro" id="IPR043128">
    <property type="entry name" value="Rev_trsase/Diguanyl_cyclase"/>
</dbReference>
<dbReference type="Pfam" id="PF00990">
    <property type="entry name" value="GGDEF"/>
    <property type="match status" value="1"/>
</dbReference>
<dbReference type="EC" id="2.7.7.65" evidence="1"/>
<dbReference type="SUPFAM" id="SSF55073">
    <property type="entry name" value="Nucleotide cyclase"/>
    <property type="match status" value="1"/>
</dbReference>
<organism evidence="4 5">
    <name type="scientific">Allosphingosinicella deserti</name>
    <dbReference type="NCBI Taxonomy" id="2116704"/>
    <lineage>
        <taxon>Bacteria</taxon>
        <taxon>Pseudomonadati</taxon>
        <taxon>Pseudomonadota</taxon>
        <taxon>Alphaproteobacteria</taxon>
        <taxon>Sphingomonadales</taxon>
        <taxon>Sphingomonadaceae</taxon>
        <taxon>Allosphingosinicella</taxon>
    </lineage>
</organism>
<dbReference type="Proteomes" id="UP000241167">
    <property type="component" value="Unassembled WGS sequence"/>
</dbReference>
<dbReference type="InterPro" id="IPR000160">
    <property type="entry name" value="GGDEF_dom"/>
</dbReference>
<dbReference type="Gene3D" id="3.30.70.270">
    <property type="match status" value="1"/>
</dbReference>
<dbReference type="AlphaFoldDB" id="A0A2P7QKQ2"/>
<gene>
    <name evidence="4" type="ORF">C7I55_19245</name>
</gene>
<feature type="domain" description="GGDEF" evidence="3">
    <location>
        <begin position="319"/>
        <end position="452"/>
    </location>
</feature>